<evidence type="ECO:0000256" key="9">
    <source>
        <dbReference type="ARBA" id="ARBA00023049"/>
    </source>
</evidence>
<keyword evidence="5" id="KW-0479">Metal-binding</keyword>
<dbReference type="SUPFAM" id="SSF53187">
    <property type="entry name" value="Zn-dependent exopeptidases"/>
    <property type="match status" value="1"/>
</dbReference>
<dbReference type="FunFam" id="3.40.630.10:FF:000084">
    <property type="entry name" value="Carboxypeptidase B2"/>
    <property type="match status" value="1"/>
</dbReference>
<evidence type="ECO:0000256" key="1">
    <source>
        <dbReference type="ARBA" id="ARBA00001947"/>
    </source>
</evidence>
<evidence type="ECO:0000313" key="14">
    <source>
        <dbReference type="EMBL" id="VVC97744.1"/>
    </source>
</evidence>
<protein>
    <recommendedName>
        <fullName evidence="13">Peptidase M14 domain-containing protein</fullName>
    </recommendedName>
</protein>
<keyword evidence="7" id="KW-0378">Hydrolase</keyword>
<gene>
    <name evidence="14" type="ORF">LSINAPIS_LOCUS8963</name>
</gene>
<evidence type="ECO:0000259" key="13">
    <source>
        <dbReference type="PROSITE" id="PS52035"/>
    </source>
</evidence>
<evidence type="ECO:0000256" key="4">
    <source>
        <dbReference type="ARBA" id="ARBA00022670"/>
    </source>
</evidence>
<dbReference type="Gene3D" id="3.30.70.340">
    <property type="entry name" value="Metallocarboxypeptidase-like"/>
    <property type="match status" value="1"/>
</dbReference>
<evidence type="ECO:0000313" key="15">
    <source>
        <dbReference type="Proteomes" id="UP000324832"/>
    </source>
</evidence>
<feature type="active site" description="Proton donor/acceptor" evidence="11">
    <location>
        <position position="296"/>
    </location>
</feature>
<dbReference type="PANTHER" id="PTHR11705:SF153">
    <property type="entry name" value="ZINC CARBOXYPEPTIDASE A 1-LIKE PROTEIN"/>
    <property type="match status" value="1"/>
</dbReference>
<dbReference type="EMBL" id="FZQP02003311">
    <property type="protein sequence ID" value="VVC97744.1"/>
    <property type="molecule type" value="Genomic_DNA"/>
</dbReference>
<proteinExistence type="inferred from homology"/>
<dbReference type="Pfam" id="PF02244">
    <property type="entry name" value="Propep_M14"/>
    <property type="match status" value="1"/>
</dbReference>
<feature type="chain" id="PRO_5022925071" description="Peptidase M14 domain-containing protein" evidence="12">
    <location>
        <begin position="17"/>
        <end position="348"/>
    </location>
</feature>
<feature type="domain" description="Peptidase M14" evidence="13">
    <location>
        <begin position="116"/>
        <end position="330"/>
    </location>
</feature>
<dbReference type="GO" id="GO:0006508">
    <property type="term" value="P:proteolysis"/>
    <property type="evidence" value="ECO:0007669"/>
    <property type="project" value="UniProtKB-KW"/>
</dbReference>
<keyword evidence="8" id="KW-0862">Zinc</keyword>
<dbReference type="Gene3D" id="3.40.630.10">
    <property type="entry name" value="Zn peptidases"/>
    <property type="match status" value="2"/>
</dbReference>
<evidence type="ECO:0000256" key="6">
    <source>
        <dbReference type="ARBA" id="ARBA00022729"/>
    </source>
</evidence>
<evidence type="ECO:0000256" key="2">
    <source>
        <dbReference type="ARBA" id="ARBA00005988"/>
    </source>
</evidence>
<organism evidence="14 15">
    <name type="scientific">Leptidea sinapis</name>
    <dbReference type="NCBI Taxonomy" id="189913"/>
    <lineage>
        <taxon>Eukaryota</taxon>
        <taxon>Metazoa</taxon>
        <taxon>Ecdysozoa</taxon>
        <taxon>Arthropoda</taxon>
        <taxon>Hexapoda</taxon>
        <taxon>Insecta</taxon>
        <taxon>Pterygota</taxon>
        <taxon>Neoptera</taxon>
        <taxon>Endopterygota</taxon>
        <taxon>Lepidoptera</taxon>
        <taxon>Glossata</taxon>
        <taxon>Ditrysia</taxon>
        <taxon>Papilionoidea</taxon>
        <taxon>Pieridae</taxon>
        <taxon>Dismorphiinae</taxon>
        <taxon>Leptidea</taxon>
    </lineage>
</organism>
<keyword evidence="3" id="KW-0121">Carboxypeptidase</keyword>
<reference evidence="14 15" key="1">
    <citation type="submission" date="2017-07" db="EMBL/GenBank/DDBJ databases">
        <authorList>
            <person name="Talla V."/>
            <person name="Backstrom N."/>
        </authorList>
    </citation>
    <scope>NUCLEOTIDE SEQUENCE [LARGE SCALE GENOMIC DNA]</scope>
</reference>
<evidence type="ECO:0000256" key="8">
    <source>
        <dbReference type="ARBA" id="ARBA00022833"/>
    </source>
</evidence>
<evidence type="ECO:0000256" key="11">
    <source>
        <dbReference type="PROSITE-ProRule" id="PRU01379"/>
    </source>
</evidence>
<keyword evidence="10" id="KW-1015">Disulfide bond</keyword>
<dbReference type="InterPro" id="IPR036990">
    <property type="entry name" value="M14A-like_propep"/>
</dbReference>
<dbReference type="Proteomes" id="UP000324832">
    <property type="component" value="Unassembled WGS sequence"/>
</dbReference>
<accession>A0A5E4QJL5</accession>
<evidence type="ECO:0000256" key="12">
    <source>
        <dbReference type="SAM" id="SignalP"/>
    </source>
</evidence>
<dbReference type="PROSITE" id="PS52035">
    <property type="entry name" value="PEPTIDASE_M14"/>
    <property type="match status" value="1"/>
</dbReference>
<dbReference type="GO" id="GO:0004181">
    <property type="term" value="F:metallocarboxypeptidase activity"/>
    <property type="evidence" value="ECO:0007669"/>
    <property type="project" value="InterPro"/>
</dbReference>
<comment type="similarity">
    <text evidence="2 11">Belongs to the peptidase M14 family.</text>
</comment>
<keyword evidence="15" id="KW-1185">Reference proteome</keyword>
<dbReference type="Pfam" id="PF00246">
    <property type="entry name" value="Peptidase_M14"/>
    <property type="match status" value="2"/>
</dbReference>
<name>A0A5E4QJL5_9NEOP</name>
<dbReference type="PANTHER" id="PTHR11705">
    <property type="entry name" value="PROTEASE FAMILY M14 CARBOXYPEPTIDASE A,B"/>
    <property type="match status" value="1"/>
</dbReference>
<dbReference type="InterPro" id="IPR000834">
    <property type="entry name" value="Peptidase_M14"/>
</dbReference>
<keyword evidence="4" id="KW-0645">Protease</keyword>
<dbReference type="AlphaFoldDB" id="A0A5E4QJL5"/>
<evidence type="ECO:0000256" key="10">
    <source>
        <dbReference type="ARBA" id="ARBA00023157"/>
    </source>
</evidence>
<sequence>MKWFIFCSFIFINVAAKRTFEGYKVYKISPKNVNEVRFVKDLQRDGIGQLWDDQVNVDFEARIMVKPDNVENFLNKMDSSGVGYKVMIGDLQRVINEQMQPNQIRSSSYLSYSWDRYHDLDTIYKWLDEIVEQYPNIVTSVVMGQSVEGRDIKGIVINYKPEKEHKTIGMIEGTLHAREWISPAVVNWIVKEFLTSDDPGVRIMAENIEWHIFPVVNPDGYLFVIPYSHVNISGVLEADNYSDMYEIAVRGAEKAKERYNTTYRVGIAAEILYPMSGTSFDWVKHEANVAVSYLIELRDLGEYGFLLPPAQIIPNSLEIMDALIEMDRVTRLLGYYSKSTLILVVDVK</sequence>
<keyword evidence="6 12" id="KW-0732">Signal</keyword>
<evidence type="ECO:0000256" key="3">
    <source>
        <dbReference type="ARBA" id="ARBA00022645"/>
    </source>
</evidence>
<dbReference type="GO" id="GO:0005615">
    <property type="term" value="C:extracellular space"/>
    <property type="evidence" value="ECO:0007669"/>
    <property type="project" value="TreeGrafter"/>
</dbReference>
<evidence type="ECO:0000256" key="5">
    <source>
        <dbReference type="ARBA" id="ARBA00022723"/>
    </source>
</evidence>
<dbReference type="SMART" id="SM00631">
    <property type="entry name" value="Zn_pept"/>
    <property type="match status" value="1"/>
</dbReference>
<dbReference type="GO" id="GO:0008270">
    <property type="term" value="F:zinc ion binding"/>
    <property type="evidence" value="ECO:0007669"/>
    <property type="project" value="InterPro"/>
</dbReference>
<feature type="signal peptide" evidence="12">
    <location>
        <begin position="1"/>
        <end position="16"/>
    </location>
</feature>
<dbReference type="InterPro" id="IPR003146">
    <property type="entry name" value="M14A_act_pep"/>
</dbReference>
<comment type="cofactor">
    <cofactor evidence="1">
        <name>Zn(2+)</name>
        <dbReference type="ChEBI" id="CHEBI:29105"/>
    </cofactor>
</comment>
<evidence type="ECO:0000256" key="7">
    <source>
        <dbReference type="ARBA" id="ARBA00022801"/>
    </source>
</evidence>
<dbReference type="SUPFAM" id="SSF54897">
    <property type="entry name" value="Protease propeptides/inhibitors"/>
    <property type="match status" value="1"/>
</dbReference>
<keyword evidence="9" id="KW-0482">Metalloprotease</keyword>